<evidence type="ECO:0000256" key="1">
    <source>
        <dbReference type="ARBA" id="ARBA00022630"/>
    </source>
</evidence>
<gene>
    <name evidence="4" type="ORF">E2493_03205</name>
</gene>
<dbReference type="AlphaFoldDB" id="A0A4Y8ZV03"/>
<keyword evidence="1" id="KW-0285">Flavoprotein</keyword>
<keyword evidence="2" id="KW-0560">Oxidoreductase</keyword>
<dbReference type="OrthoDB" id="9804454at2"/>
<dbReference type="GO" id="GO:0016491">
    <property type="term" value="F:oxidoreductase activity"/>
    <property type="evidence" value="ECO:0007669"/>
    <property type="project" value="UniProtKB-KW"/>
</dbReference>
<reference evidence="4 5" key="1">
    <citation type="submission" date="2019-03" db="EMBL/GenBank/DDBJ databases">
        <title>Genome sequence of Sphingomonas sp. 17J27-24.</title>
        <authorList>
            <person name="Kim M."/>
            <person name="Maeng S."/>
            <person name="Sathiyaraj S."/>
        </authorList>
    </citation>
    <scope>NUCLEOTIDE SEQUENCE [LARGE SCALE GENOMIC DNA]</scope>
    <source>
        <strain evidence="4 5">17J27-24</strain>
    </source>
</reference>
<protein>
    <submittedName>
        <fullName evidence="4">NADH:flavin oxidoreductase</fullName>
    </submittedName>
</protein>
<dbReference type="GO" id="GO:0010181">
    <property type="term" value="F:FMN binding"/>
    <property type="evidence" value="ECO:0007669"/>
    <property type="project" value="InterPro"/>
</dbReference>
<organism evidence="4 5">
    <name type="scientific">Sphingomonas parva</name>
    <dbReference type="NCBI Taxonomy" id="2555898"/>
    <lineage>
        <taxon>Bacteria</taxon>
        <taxon>Pseudomonadati</taxon>
        <taxon>Pseudomonadota</taxon>
        <taxon>Alphaproteobacteria</taxon>
        <taxon>Sphingomonadales</taxon>
        <taxon>Sphingomonadaceae</taxon>
        <taxon>Sphingomonas</taxon>
    </lineage>
</organism>
<evidence type="ECO:0000259" key="3">
    <source>
        <dbReference type="Pfam" id="PF00724"/>
    </source>
</evidence>
<keyword evidence="5" id="KW-1185">Reference proteome</keyword>
<dbReference type="EMBL" id="SPDV01000003">
    <property type="protein sequence ID" value="TFI59850.1"/>
    <property type="molecule type" value="Genomic_DNA"/>
</dbReference>
<comment type="caution">
    <text evidence="4">The sequence shown here is derived from an EMBL/GenBank/DDBJ whole genome shotgun (WGS) entry which is preliminary data.</text>
</comment>
<dbReference type="Gene3D" id="3.20.20.70">
    <property type="entry name" value="Aldolase class I"/>
    <property type="match status" value="1"/>
</dbReference>
<dbReference type="PANTHER" id="PTHR43656:SF2">
    <property type="entry name" value="BINDING OXIDOREDUCTASE, PUTATIVE (AFU_ORTHOLOGUE AFUA_2G08260)-RELATED"/>
    <property type="match status" value="1"/>
</dbReference>
<dbReference type="SUPFAM" id="SSF51395">
    <property type="entry name" value="FMN-linked oxidoreductases"/>
    <property type="match status" value="1"/>
</dbReference>
<sequence>MEGLMHSMFEPLRLASGHVLRNRLMFAPLTTQQSLADGRVSREDRHWLAMRAQGGFGLVLTAAAAVTADSRAFRGQYGTYSDAFLPGMTGLAHAVKRHGAIALVQLQHGGGRSLRTAGGALAPSPTPAARAANRGDLAEVIDAFASGAERSVRAGFHGVQVHAAYGFLLAQFLDPQANRRTDAYGGSLDNRARLLREVLAAIRTRTPSAALSVRLNFRDRGLRPDEMLALAGELLVDGAVDHLDLVVEHPAVFEEMEAARPTWLRTLNRRRGVLGLTGGFSSARSIEAALESGADLVGIGTAAVLHPDLPKQLLAHPGFRSRTLPATADYLAERGVSPPFLDYLADWPGFVTEADRAAA</sequence>
<dbReference type="Pfam" id="PF00724">
    <property type="entry name" value="Oxidored_FMN"/>
    <property type="match status" value="1"/>
</dbReference>
<dbReference type="InterPro" id="IPR001155">
    <property type="entry name" value="OxRdtase_FMN_N"/>
</dbReference>
<dbReference type="Proteomes" id="UP000298213">
    <property type="component" value="Unassembled WGS sequence"/>
</dbReference>
<dbReference type="InterPro" id="IPR013785">
    <property type="entry name" value="Aldolase_TIM"/>
</dbReference>
<evidence type="ECO:0000256" key="2">
    <source>
        <dbReference type="ARBA" id="ARBA00023002"/>
    </source>
</evidence>
<dbReference type="InterPro" id="IPR051799">
    <property type="entry name" value="NADH_flavin_oxidoreductase"/>
</dbReference>
<name>A0A4Y8ZV03_9SPHN</name>
<accession>A0A4Y8ZV03</accession>
<evidence type="ECO:0000313" key="4">
    <source>
        <dbReference type="EMBL" id="TFI59850.1"/>
    </source>
</evidence>
<feature type="domain" description="NADH:flavin oxidoreductase/NADH oxidase N-terminal" evidence="3">
    <location>
        <begin position="8"/>
        <end position="313"/>
    </location>
</feature>
<dbReference type="PANTHER" id="PTHR43656">
    <property type="entry name" value="BINDING OXIDOREDUCTASE, PUTATIVE (AFU_ORTHOLOGUE AFUA_2G08260)-RELATED"/>
    <property type="match status" value="1"/>
</dbReference>
<evidence type="ECO:0000313" key="5">
    <source>
        <dbReference type="Proteomes" id="UP000298213"/>
    </source>
</evidence>
<proteinExistence type="predicted"/>